<dbReference type="EMBL" id="JBEFKJ010000001">
    <property type="protein sequence ID" value="KAL2048648.1"/>
    <property type="molecule type" value="Genomic_DNA"/>
</dbReference>
<gene>
    <name evidence="2" type="ORF">N7G274_000560</name>
</gene>
<accession>A0ABR4AU26</accession>
<comment type="caution">
    <text evidence="2">The sequence shown here is derived from an EMBL/GenBank/DDBJ whole genome shotgun (WGS) entry which is preliminary data.</text>
</comment>
<sequence>MGGFVLQTRVSEDAEWMVFPVDAKQVLYLVDNHYISYDEVYIERKVIKDKDKVDGILRLVIVVQISWYSIGCIARIYQHLTVTALELATLGFVFYSMGTYYFWFHKPMDVARAITLMPTATIANILCDAGDKAREPYRNTPMDFIYRDEWSWTRYWHIGRAS</sequence>
<keyword evidence="1" id="KW-0472">Membrane</keyword>
<feature type="transmembrane region" description="Helical" evidence="1">
    <location>
        <begin position="83"/>
        <end position="103"/>
    </location>
</feature>
<reference evidence="2 3" key="1">
    <citation type="submission" date="2024-09" db="EMBL/GenBank/DDBJ databases">
        <title>Rethinking Asexuality: The Enigmatic Case of Functional Sexual Genes in Lepraria (Stereocaulaceae).</title>
        <authorList>
            <person name="Doellman M."/>
            <person name="Sun Y."/>
            <person name="Barcenas-Pena A."/>
            <person name="Lumbsch H.T."/>
            <person name="Grewe F."/>
        </authorList>
    </citation>
    <scope>NUCLEOTIDE SEQUENCE [LARGE SCALE GENOMIC DNA]</scope>
    <source>
        <strain evidence="2 3">Mercado 3170</strain>
    </source>
</reference>
<evidence type="ECO:0000313" key="2">
    <source>
        <dbReference type="EMBL" id="KAL2048648.1"/>
    </source>
</evidence>
<keyword evidence="1" id="KW-0812">Transmembrane</keyword>
<feature type="transmembrane region" description="Helical" evidence="1">
    <location>
        <begin position="55"/>
        <end position="77"/>
    </location>
</feature>
<evidence type="ECO:0000256" key="1">
    <source>
        <dbReference type="SAM" id="Phobius"/>
    </source>
</evidence>
<keyword evidence="3" id="KW-1185">Reference proteome</keyword>
<dbReference type="PANTHER" id="PTHR35043">
    <property type="entry name" value="TRANSCRIPTION FACTOR DOMAIN-CONTAINING PROTEIN"/>
    <property type="match status" value="1"/>
</dbReference>
<proteinExistence type="predicted"/>
<keyword evidence="1" id="KW-1133">Transmembrane helix</keyword>
<evidence type="ECO:0000313" key="3">
    <source>
        <dbReference type="Proteomes" id="UP001590950"/>
    </source>
</evidence>
<organism evidence="2 3">
    <name type="scientific">Stereocaulon virgatum</name>
    <dbReference type="NCBI Taxonomy" id="373712"/>
    <lineage>
        <taxon>Eukaryota</taxon>
        <taxon>Fungi</taxon>
        <taxon>Dikarya</taxon>
        <taxon>Ascomycota</taxon>
        <taxon>Pezizomycotina</taxon>
        <taxon>Lecanoromycetes</taxon>
        <taxon>OSLEUM clade</taxon>
        <taxon>Lecanoromycetidae</taxon>
        <taxon>Lecanorales</taxon>
        <taxon>Lecanorineae</taxon>
        <taxon>Stereocaulaceae</taxon>
        <taxon>Stereocaulon</taxon>
    </lineage>
</organism>
<name>A0ABR4AU26_9LECA</name>
<dbReference type="PANTHER" id="PTHR35043:SF8">
    <property type="entry name" value="DUF4220 DOMAIN-CONTAINING PROTEIN"/>
    <property type="match status" value="1"/>
</dbReference>
<protein>
    <submittedName>
        <fullName evidence="2">Uncharacterized protein</fullName>
    </submittedName>
</protein>
<dbReference type="Proteomes" id="UP001590950">
    <property type="component" value="Unassembled WGS sequence"/>
</dbReference>